<keyword evidence="3 5" id="KW-0547">Nucleotide-binding</keyword>
<keyword evidence="7" id="KW-1185">Reference proteome</keyword>
<feature type="binding site" evidence="5">
    <location>
        <begin position="151"/>
        <end position="158"/>
    </location>
    <ligand>
        <name>ADP</name>
        <dbReference type="ChEBI" id="CHEBI:456216"/>
    </ligand>
</feature>
<dbReference type="HAMAP" id="MF_00921">
    <property type="entry name" value="PDRP"/>
    <property type="match status" value="1"/>
</dbReference>
<accession>A0ABS6G1Z6</accession>
<keyword evidence="4 5" id="KW-0418">Kinase</keyword>
<evidence type="ECO:0000313" key="6">
    <source>
        <dbReference type="EMBL" id="MBU5675688.1"/>
    </source>
</evidence>
<dbReference type="EC" id="2.7.11.32" evidence="5"/>
<keyword evidence="1 5" id="KW-0723">Serine/threonine-protein kinase</keyword>
<dbReference type="EMBL" id="JAHLQK010000001">
    <property type="protein sequence ID" value="MBU5675688.1"/>
    <property type="molecule type" value="Genomic_DNA"/>
</dbReference>
<evidence type="ECO:0000256" key="2">
    <source>
        <dbReference type="ARBA" id="ARBA00022679"/>
    </source>
</evidence>
<dbReference type="RefSeq" id="WP_212378570.1">
    <property type="nucleotide sequence ID" value="NZ_JAHLQK010000001.1"/>
</dbReference>
<comment type="function">
    <text evidence="5">Bifunctional serine/threonine kinase and phosphorylase involved in the regulation of the pyruvate, phosphate dikinase (PPDK) by catalyzing its phosphorylation/dephosphorylation.</text>
</comment>
<evidence type="ECO:0000256" key="4">
    <source>
        <dbReference type="ARBA" id="ARBA00022777"/>
    </source>
</evidence>
<dbReference type="InterPro" id="IPR005177">
    <property type="entry name" value="Kinase-pyrophosphorylase"/>
</dbReference>
<evidence type="ECO:0000313" key="7">
    <source>
        <dbReference type="Proteomes" id="UP000779508"/>
    </source>
</evidence>
<evidence type="ECO:0000256" key="3">
    <source>
        <dbReference type="ARBA" id="ARBA00022741"/>
    </source>
</evidence>
<dbReference type="EC" id="2.7.4.27" evidence="5"/>
<comment type="caution">
    <text evidence="6">The sequence shown here is derived from an EMBL/GenBank/DDBJ whole genome shotgun (WGS) entry which is preliminary data.</text>
</comment>
<organism evidence="6 7">
    <name type="scientific">Alkaliphilus flagellatus</name>
    <dbReference type="NCBI Taxonomy" id="2841507"/>
    <lineage>
        <taxon>Bacteria</taxon>
        <taxon>Bacillati</taxon>
        <taxon>Bacillota</taxon>
        <taxon>Clostridia</taxon>
        <taxon>Peptostreptococcales</taxon>
        <taxon>Natronincolaceae</taxon>
        <taxon>Alkaliphilus</taxon>
    </lineage>
</organism>
<dbReference type="PANTHER" id="PTHR31756:SF3">
    <property type="entry name" value="PYRUVATE, PHOSPHATE DIKINASE REGULATORY PROTEIN 1, CHLOROPLASTIC"/>
    <property type="match status" value="1"/>
</dbReference>
<comment type="catalytic activity">
    <reaction evidence="5">
        <text>N(tele)-phospho-L-histidyl/O-phospho-L-threonyl-[pyruvate, phosphate dikinase] + phosphate + H(+) = N(tele)-phospho-L-histidyl/L-threonyl-[pyruvate, phosphate dikinase] + diphosphate</text>
        <dbReference type="Rhea" id="RHEA:43696"/>
        <dbReference type="Rhea" id="RHEA-COMP:10650"/>
        <dbReference type="Rhea" id="RHEA-COMP:10651"/>
        <dbReference type="ChEBI" id="CHEBI:15378"/>
        <dbReference type="ChEBI" id="CHEBI:30013"/>
        <dbReference type="ChEBI" id="CHEBI:33019"/>
        <dbReference type="ChEBI" id="CHEBI:43474"/>
        <dbReference type="ChEBI" id="CHEBI:61977"/>
        <dbReference type="ChEBI" id="CHEBI:83586"/>
        <dbReference type="EC" id="2.7.4.27"/>
    </reaction>
</comment>
<keyword evidence="2 5" id="KW-0808">Transferase</keyword>
<dbReference type="Pfam" id="PF03618">
    <property type="entry name" value="Kinase-PPPase"/>
    <property type="match status" value="1"/>
</dbReference>
<gene>
    <name evidence="6" type="ORF">KQI88_04595</name>
</gene>
<sequence>MGSSHLVIYVISDSIGETAEQVAKATVSQFNIEDYEVRRFPYINEKQQVFEILDEAKNEHAVIVFTIVVPELRKVLIEEAKILNIPCADVMTPILHAMESVLKIPAKEEPGLIRKLDERYFRKVEAIEFAVKYDDGKDARGIKQADIVLTGISRTSKTPLSMYLAHKNLKVANVPLVPEVLPPRELYEIPPKKIIGLTTNPMKLIEIRQERLKALGLKNEANYASMQRILEELDYAEGIMKKLGCPVIDVSSKAVEESAGIILEIFKDMGHKFSNGK</sequence>
<dbReference type="NCBIfam" id="NF003742">
    <property type="entry name" value="PRK05339.1"/>
    <property type="match status" value="1"/>
</dbReference>
<protein>
    <recommendedName>
        <fullName evidence="5">Putative pyruvate, phosphate dikinase regulatory protein</fullName>
        <shortName evidence="5">PPDK regulatory protein</shortName>
        <ecNumber evidence="5">2.7.11.32</ecNumber>
        <ecNumber evidence="5">2.7.4.27</ecNumber>
    </recommendedName>
</protein>
<name>A0ABS6G1Z6_9FIRM</name>
<dbReference type="InterPro" id="IPR026565">
    <property type="entry name" value="PPDK_reg"/>
</dbReference>
<evidence type="ECO:0000256" key="5">
    <source>
        <dbReference type="HAMAP-Rule" id="MF_00921"/>
    </source>
</evidence>
<dbReference type="GO" id="GO:0016301">
    <property type="term" value="F:kinase activity"/>
    <property type="evidence" value="ECO:0007669"/>
    <property type="project" value="UniProtKB-KW"/>
</dbReference>
<comment type="catalytic activity">
    <reaction evidence="5">
        <text>N(tele)-phospho-L-histidyl/L-threonyl-[pyruvate, phosphate dikinase] + ADP = N(tele)-phospho-L-histidyl/O-phospho-L-threonyl-[pyruvate, phosphate dikinase] + AMP + H(+)</text>
        <dbReference type="Rhea" id="RHEA:43692"/>
        <dbReference type="Rhea" id="RHEA-COMP:10650"/>
        <dbReference type="Rhea" id="RHEA-COMP:10651"/>
        <dbReference type="ChEBI" id="CHEBI:15378"/>
        <dbReference type="ChEBI" id="CHEBI:30013"/>
        <dbReference type="ChEBI" id="CHEBI:61977"/>
        <dbReference type="ChEBI" id="CHEBI:83586"/>
        <dbReference type="ChEBI" id="CHEBI:456215"/>
        <dbReference type="ChEBI" id="CHEBI:456216"/>
        <dbReference type="EC" id="2.7.11.32"/>
    </reaction>
</comment>
<dbReference type="Proteomes" id="UP000779508">
    <property type="component" value="Unassembled WGS sequence"/>
</dbReference>
<proteinExistence type="inferred from homology"/>
<dbReference type="PANTHER" id="PTHR31756">
    <property type="entry name" value="PYRUVATE, PHOSPHATE DIKINASE REGULATORY PROTEIN 1, CHLOROPLASTIC"/>
    <property type="match status" value="1"/>
</dbReference>
<reference evidence="6 7" key="1">
    <citation type="submission" date="2021-06" db="EMBL/GenBank/DDBJ databases">
        <authorList>
            <person name="Sun Q."/>
            <person name="Li D."/>
        </authorList>
    </citation>
    <scope>NUCLEOTIDE SEQUENCE [LARGE SCALE GENOMIC DNA]</scope>
    <source>
        <strain evidence="6 7">MSJ-5</strain>
    </source>
</reference>
<evidence type="ECO:0000256" key="1">
    <source>
        <dbReference type="ARBA" id="ARBA00022527"/>
    </source>
</evidence>
<comment type="similarity">
    <text evidence="5">Belongs to the pyruvate, phosphate/water dikinase regulatory protein family. PDRP subfamily.</text>
</comment>